<evidence type="ECO:0000256" key="3">
    <source>
        <dbReference type="ARBA" id="ARBA00022884"/>
    </source>
</evidence>
<keyword evidence="3 7" id="KW-0694">RNA-binding</keyword>
<gene>
    <name evidence="7" type="primary">rplR</name>
    <name evidence="8" type="ORF">ENS41_08600</name>
</gene>
<dbReference type="Pfam" id="PF00861">
    <property type="entry name" value="Ribosomal_L18p"/>
    <property type="match status" value="1"/>
</dbReference>
<reference evidence="8" key="1">
    <citation type="journal article" date="2020" name="mSystems">
        <title>Genome- and Community-Level Interaction Insights into Carbon Utilization and Element Cycling Functions of Hydrothermarchaeota in Hydrothermal Sediment.</title>
        <authorList>
            <person name="Zhou Z."/>
            <person name="Liu Y."/>
            <person name="Xu W."/>
            <person name="Pan J."/>
            <person name="Luo Z.H."/>
            <person name="Li M."/>
        </authorList>
    </citation>
    <scope>NUCLEOTIDE SEQUENCE [LARGE SCALE GENOMIC DNA]</scope>
    <source>
        <strain evidence="8">SpSt-488</strain>
    </source>
</reference>
<protein>
    <recommendedName>
        <fullName evidence="6 7">Large ribosomal subunit protein uL18</fullName>
    </recommendedName>
</protein>
<dbReference type="AlphaFoldDB" id="A0A7C4CCB6"/>
<dbReference type="PANTHER" id="PTHR12899">
    <property type="entry name" value="39S RIBOSOMAL PROTEIN L18, MITOCHONDRIAL"/>
    <property type="match status" value="1"/>
</dbReference>
<keyword evidence="4 7" id="KW-0689">Ribosomal protein</keyword>
<evidence type="ECO:0000313" key="8">
    <source>
        <dbReference type="EMBL" id="HGK28985.1"/>
    </source>
</evidence>
<dbReference type="EMBL" id="DSUT01000183">
    <property type="protein sequence ID" value="HGK28985.1"/>
    <property type="molecule type" value="Genomic_DNA"/>
</dbReference>
<dbReference type="InterPro" id="IPR005484">
    <property type="entry name" value="Ribosomal_uL18_bac/plant/anim"/>
</dbReference>
<dbReference type="CDD" id="cd00432">
    <property type="entry name" value="Ribosomal_L18_L5e"/>
    <property type="match status" value="1"/>
</dbReference>
<dbReference type="PANTHER" id="PTHR12899:SF3">
    <property type="entry name" value="LARGE RIBOSOMAL SUBUNIT PROTEIN UL18M"/>
    <property type="match status" value="1"/>
</dbReference>
<dbReference type="NCBIfam" id="TIGR00060">
    <property type="entry name" value="L18_bact"/>
    <property type="match status" value="1"/>
</dbReference>
<name>A0A7C4CCB6_UNCW3</name>
<dbReference type="GO" id="GO:0006412">
    <property type="term" value="P:translation"/>
    <property type="evidence" value="ECO:0007669"/>
    <property type="project" value="UniProtKB-UniRule"/>
</dbReference>
<dbReference type="SUPFAM" id="SSF53137">
    <property type="entry name" value="Translational machinery components"/>
    <property type="match status" value="1"/>
</dbReference>
<keyword evidence="5 7" id="KW-0687">Ribonucleoprotein</keyword>
<dbReference type="InterPro" id="IPR004389">
    <property type="entry name" value="Ribosomal_uL18_bac-type"/>
</dbReference>
<evidence type="ECO:0000256" key="2">
    <source>
        <dbReference type="ARBA" id="ARBA00022730"/>
    </source>
</evidence>
<comment type="subunit">
    <text evidence="7">Part of the 50S ribosomal subunit; part of the 5S rRNA/L5/L18/L25 subcomplex. Contacts the 5S and 23S rRNAs.</text>
</comment>
<dbReference type="InterPro" id="IPR057268">
    <property type="entry name" value="Ribosomal_L18"/>
</dbReference>
<evidence type="ECO:0000256" key="7">
    <source>
        <dbReference type="HAMAP-Rule" id="MF_01337"/>
    </source>
</evidence>
<dbReference type="FunFam" id="3.30.420.100:FF:000001">
    <property type="entry name" value="50S ribosomal protein L18"/>
    <property type="match status" value="1"/>
</dbReference>
<dbReference type="GO" id="GO:0008097">
    <property type="term" value="F:5S rRNA binding"/>
    <property type="evidence" value="ECO:0007669"/>
    <property type="project" value="TreeGrafter"/>
</dbReference>
<dbReference type="HAMAP" id="MF_01337_B">
    <property type="entry name" value="Ribosomal_uL18_B"/>
    <property type="match status" value="1"/>
</dbReference>
<evidence type="ECO:0000256" key="4">
    <source>
        <dbReference type="ARBA" id="ARBA00022980"/>
    </source>
</evidence>
<evidence type="ECO:0000256" key="6">
    <source>
        <dbReference type="ARBA" id="ARBA00035197"/>
    </source>
</evidence>
<dbReference type="GO" id="GO:0022625">
    <property type="term" value="C:cytosolic large ribosomal subunit"/>
    <property type="evidence" value="ECO:0007669"/>
    <property type="project" value="TreeGrafter"/>
</dbReference>
<dbReference type="Gene3D" id="3.30.420.100">
    <property type="match status" value="1"/>
</dbReference>
<comment type="caution">
    <text evidence="8">The sequence shown here is derived from an EMBL/GenBank/DDBJ whole genome shotgun (WGS) entry which is preliminary data.</text>
</comment>
<accession>A0A7C4CCB6</accession>
<comment type="function">
    <text evidence="7">This is one of the proteins that bind and probably mediate the attachment of the 5S RNA into the large ribosomal subunit, where it forms part of the central protuberance.</text>
</comment>
<comment type="similarity">
    <text evidence="1 7">Belongs to the universal ribosomal protein uL18 family.</text>
</comment>
<dbReference type="GO" id="GO:0003735">
    <property type="term" value="F:structural constituent of ribosome"/>
    <property type="evidence" value="ECO:0007669"/>
    <property type="project" value="InterPro"/>
</dbReference>
<proteinExistence type="inferred from homology"/>
<keyword evidence="2 7" id="KW-0699">rRNA-binding</keyword>
<evidence type="ECO:0000256" key="1">
    <source>
        <dbReference type="ARBA" id="ARBA00007116"/>
    </source>
</evidence>
<evidence type="ECO:0000256" key="5">
    <source>
        <dbReference type="ARBA" id="ARBA00023274"/>
    </source>
</evidence>
<sequence length="115" mass="12913">MIRDKRKRRHLSLRRRIVGTAGRPRLCVRRSNEHIYAQLVDDGQGRVLVGVSTLCGELRGKDMKPTAAAFEVGKLLAEKARTLAIEQVVFDRAGYRYHGRVKAVAEGARKGGLRF</sequence>
<organism evidence="8">
    <name type="scientific">candidate division WOR-3 bacterium</name>
    <dbReference type="NCBI Taxonomy" id="2052148"/>
    <lineage>
        <taxon>Bacteria</taxon>
        <taxon>Bacteria division WOR-3</taxon>
    </lineage>
</organism>